<dbReference type="CDD" id="cd00104">
    <property type="entry name" value="KAZAL_FS"/>
    <property type="match status" value="1"/>
</dbReference>
<keyword evidence="6" id="KW-1185">Reference proteome</keyword>
<dbReference type="SMART" id="SM00280">
    <property type="entry name" value="KAZAL"/>
    <property type="match status" value="1"/>
</dbReference>
<evidence type="ECO:0000259" key="5">
    <source>
        <dbReference type="PROSITE" id="PS51465"/>
    </source>
</evidence>
<dbReference type="PROSITE" id="PS51465">
    <property type="entry name" value="KAZAL_2"/>
    <property type="match status" value="1"/>
</dbReference>
<dbReference type="AlphaFoldDB" id="A0A6P9B7S1"/>
<reference evidence="7" key="1">
    <citation type="submission" date="2025-08" db="UniProtKB">
        <authorList>
            <consortium name="RefSeq"/>
        </authorList>
    </citation>
    <scope>IDENTIFICATION</scope>
    <source>
        <tissue evidence="7">Blood</tissue>
    </source>
</reference>
<dbReference type="InterPro" id="IPR002350">
    <property type="entry name" value="Kazal_dom"/>
</dbReference>
<evidence type="ECO:0000256" key="1">
    <source>
        <dbReference type="ARBA" id="ARBA00004613"/>
    </source>
</evidence>
<dbReference type="GeneID" id="117660561"/>
<feature type="signal peptide" evidence="4">
    <location>
        <begin position="1"/>
        <end position="20"/>
    </location>
</feature>
<dbReference type="Proteomes" id="UP001652622">
    <property type="component" value="Unplaced"/>
</dbReference>
<dbReference type="InParanoid" id="A0A6P9B7S1"/>
<evidence type="ECO:0000256" key="2">
    <source>
        <dbReference type="ARBA" id="ARBA00022525"/>
    </source>
</evidence>
<dbReference type="SUPFAM" id="SSF100895">
    <property type="entry name" value="Kazal-type serine protease inhibitors"/>
    <property type="match status" value="1"/>
</dbReference>
<dbReference type="KEGG" id="pgut:117660561"/>
<dbReference type="PANTHER" id="PTHR47499:SF1">
    <property type="entry name" value="SERINE PROTEASE INHIBITOR KAZAL-TYPE 7"/>
    <property type="match status" value="1"/>
</dbReference>
<dbReference type="Gene3D" id="3.30.60.30">
    <property type="match status" value="1"/>
</dbReference>
<proteinExistence type="predicted"/>
<keyword evidence="2" id="KW-0964">Secreted</keyword>
<evidence type="ECO:0000313" key="7">
    <source>
        <dbReference type="RefSeq" id="XP_034264621.1"/>
    </source>
</evidence>
<name>A0A6P9B7S1_PANGU</name>
<dbReference type="Pfam" id="PF00050">
    <property type="entry name" value="Kazal_1"/>
    <property type="match status" value="1"/>
</dbReference>
<dbReference type="GO" id="GO:0005576">
    <property type="term" value="C:extracellular region"/>
    <property type="evidence" value="ECO:0007669"/>
    <property type="project" value="UniProtKB-SubCell"/>
</dbReference>
<comment type="subcellular location">
    <subcellularLocation>
        <location evidence="1">Secreted</location>
    </subcellularLocation>
</comment>
<keyword evidence="3" id="KW-1015">Disulfide bond</keyword>
<keyword evidence="4" id="KW-0732">Signal</keyword>
<dbReference type="PANTHER" id="PTHR47499">
    <property type="entry name" value="SERINE PROTEASE INHIBITOR KAZAL-TYPE 7 SPINK7"/>
    <property type="match status" value="1"/>
</dbReference>
<dbReference type="InterPro" id="IPR036058">
    <property type="entry name" value="Kazal_dom_sf"/>
</dbReference>
<evidence type="ECO:0000256" key="4">
    <source>
        <dbReference type="SAM" id="SignalP"/>
    </source>
</evidence>
<organism evidence="6 7">
    <name type="scientific">Pantherophis guttatus</name>
    <name type="common">Corn snake</name>
    <name type="synonym">Elaphe guttata</name>
    <dbReference type="NCBI Taxonomy" id="94885"/>
    <lineage>
        <taxon>Eukaryota</taxon>
        <taxon>Metazoa</taxon>
        <taxon>Chordata</taxon>
        <taxon>Craniata</taxon>
        <taxon>Vertebrata</taxon>
        <taxon>Euteleostomi</taxon>
        <taxon>Lepidosauria</taxon>
        <taxon>Squamata</taxon>
        <taxon>Bifurcata</taxon>
        <taxon>Unidentata</taxon>
        <taxon>Episquamata</taxon>
        <taxon>Toxicofera</taxon>
        <taxon>Serpentes</taxon>
        <taxon>Colubroidea</taxon>
        <taxon>Colubridae</taxon>
        <taxon>Colubrinae</taxon>
        <taxon>Pantherophis</taxon>
    </lineage>
</organism>
<sequence length="80" mass="9172">MKVAFCLFFTLALFFLYSDAIEEEEKPVDCAGFPRKECTKDYQPHCASDGVTYSNRCLFCNAFIESRGILTLNYYGVCKK</sequence>
<dbReference type="InterPro" id="IPR050159">
    <property type="entry name" value="Kazal-type_SerProtInhib"/>
</dbReference>
<evidence type="ECO:0000313" key="6">
    <source>
        <dbReference type="Proteomes" id="UP001652622"/>
    </source>
</evidence>
<feature type="domain" description="Kazal-like" evidence="5">
    <location>
        <begin position="24"/>
        <end position="80"/>
    </location>
</feature>
<dbReference type="OMA" id="CNAFIES"/>
<gene>
    <name evidence="7" type="primary">LOC117660561</name>
</gene>
<accession>A0A6P9B7S1</accession>
<evidence type="ECO:0000256" key="3">
    <source>
        <dbReference type="ARBA" id="ARBA00023157"/>
    </source>
</evidence>
<protein>
    <submittedName>
        <fullName evidence="7">Kazal-type inhibitor-like protein</fullName>
    </submittedName>
</protein>
<dbReference type="PROSITE" id="PS00282">
    <property type="entry name" value="KAZAL_1"/>
    <property type="match status" value="1"/>
</dbReference>
<dbReference type="FunFam" id="3.30.60.30:FF:000037">
    <property type="entry name" value="Ovomucoid"/>
    <property type="match status" value="1"/>
</dbReference>
<feature type="chain" id="PRO_5028146274" evidence="4">
    <location>
        <begin position="21"/>
        <end position="80"/>
    </location>
</feature>
<dbReference type="RefSeq" id="XP_034264621.1">
    <property type="nucleotide sequence ID" value="XM_034408730.2"/>
</dbReference>